<proteinExistence type="predicted"/>
<protein>
    <recommendedName>
        <fullName evidence="3">GAF domain-containing protein</fullName>
    </recommendedName>
</protein>
<dbReference type="Gene3D" id="3.30.450.40">
    <property type="match status" value="1"/>
</dbReference>
<organism evidence="1 2">
    <name type="scientific">Saccharicrinis carchari</name>
    <dbReference type="NCBI Taxonomy" id="1168039"/>
    <lineage>
        <taxon>Bacteria</taxon>
        <taxon>Pseudomonadati</taxon>
        <taxon>Bacteroidota</taxon>
        <taxon>Bacteroidia</taxon>
        <taxon>Marinilabiliales</taxon>
        <taxon>Marinilabiliaceae</taxon>
        <taxon>Saccharicrinis</taxon>
    </lineage>
</organism>
<dbReference type="EMBL" id="FXTB01000006">
    <property type="protein sequence ID" value="SMO75363.1"/>
    <property type="molecule type" value="Genomic_DNA"/>
</dbReference>
<dbReference type="Proteomes" id="UP000319040">
    <property type="component" value="Unassembled WGS sequence"/>
</dbReference>
<evidence type="ECO:0000313" key="1">
    <source>
        <dbReference type="EMBL" id="SMO75363.1"/>
    </source>
</evidence>
<evidence type="ECO:0000313" key="2">
    <source>
        <dbReference type="Proteomes" id="UP000319040"/>
    </source>
</evidence>
<feature type="non-terminal residue" evidence="1">
    <location>
        <position position="104"/>
    </location>
</feature>
<dbReference type="AlphaFoldDB" id="A0A521DUF2"/>
<name>A0A521DUF2_SACCC</name>
<gene>
    <name evidence="1" type="ORF">SAMN06265379_106193</name>
</gene>
<accession>A0A521DUF2</accession>
<dbReference type="InterPro" id="IPR029016">
    <property type="entry name" value="GAF-like_dom_sf"/>
</dbReference>
<dbReference type="RefSeq" id="WP_394348168.1">
    <property type="nucleotide sequence ID" value="NZ_FXTB01000006.1"/>
</dbReference>
<keyword evidence="2" id="KW-1185">Reference proteome</keyword>
<evidence type="ECO:0008006" key="3">
    <source>
        <dbReference type="Google" id="ProtNLM"/>
    </source>
</evidence>
<sequence length="104" mass="11650">MEKISPKLSKYKRLYHQLEKLTAPVKDPTSRMATLTALLHHKMKGFFWTGFYLLQTGELLVGPYQGPVACLQLKKDTGVCWAGINTRATVIVDDVDTFPGHIAC</sequence>
<reference evidence="1 2" key="1">
    <citation type="submission" date="2017-05" db="EMBL/GenBank/DDBJ databases">
        <authorList>
            <person name="Varghese N."/>
            <person name="Submissions S."/>
        </authorList>
    </citation>
    <scope>NUCLEOTIDE SEQUENCE [LARGE SCALE GENOMIC DNA]</scope>
    <source>
        <strain evidence="1 2">DSM 27040</strain>
    </source>
</reference>
<dbReference type="SUPFAM" id="SSF55781">
    <property type="entry name" value="GAF domain-like"/>
    <property type="match status" value="1"/>
</dbReference>